<dbReference type="GO" id="GO:0030983">
    <property type="term" value="F:mismatched DNA binding"/>
    <property type="evidence" value="ECO:0007669"/>
    <property type="project" value="InterPro"/>
</dbReference>
<evidence type="ECO:0000256" key="1">
    <source>
        <dbReference type="ARBA" id="ARBA00022741"/>
    </source>
</evidence>
<dbReference type="RefSeq" id="WP_137089016.1">
    <property type="nucleotide sequence ID" value="NZ_CP028923.1"/>
</dbReference>
<dbReference type="SMART" id="SM00534">
    <property type="entry name" value="MUTSac"/>
    <property type="match status" value="1"/>
</dbReference>
<protein>
    <recommendedName>
        <fullName evidence="5">DNA mismatch repair proteins mutS family domain-containing protein</fullName>
    </recommendedName>
</protein>
<dbReference type="PANTHER" id="PTHR11361:SF99">
    <property type="entry name" value="DNA MISMATCH REPAIR PROTEIN"/>
    <property type="match status" value="1"/>
</dbReference>
<sequence length="596" mass="68011">MKFDNSLSYFKSQIEIADTKLQSLRKKDKRLAFLRLISFLAVIGLSVYFISNSEMLVFSIMLFIALIAFGYLLKNHQFIRNTIQSITLLKEINQTEISRLKRKLSDIPGGDYFFNPKHPYHQDLDIFGKNSLYSLINRTTSKEGAELLAHRLSNGITDNSKITNTQEAIKELAPRVDWRQKFEVLGQSIEENQIPDSESLKTEKISTFRKVIQIFLNLLLLSNIILVALDITDVRLLILNIIVNIISTYTFISKTVKPANDAIVFSTKLNKYKNIFRHIESENFESELNKELKTRLYSQSISAGKSLEQLGSIGYWLENRGNQLYQIINALFNIDLFIFIRLHRWFKNYRSHIPEWFQVMTEFEVLNSFAGFYYESESSYSFAEITEKQYCLEIKQAAHPLLKPGETVKNDFSMEGTGAIGLITGSNMSGKSTFLRTLGVNMVLAYCGAPVIAEKLVVSRMQIFTSMRTQDSLTEHISAFYAELLRIKALLDEIEKGQPVFYLLDEILKGTNSDDRVSGSLALIKQLIKLNAMGLIATHDLQLSALEKSLPEMGNYHFSSEVSGKSINFDYKLKEGPCESFNAKALMKNMGIQLED</sequence>
<dbReference type="PANTHER" id="PTHR11361">
    <property type="entry name" value="DNA MISMATCH REPAIR PROTEIN MUTS FAMILY MEMBER"/>
    <property type="match status" value="1"/>
</dbReference>
<dbReference type="InterPro" id="IPR045076">
    <property type="entry name" value="MutS"/>
</dbReference>
<keyword evidence="4" id="KW-0812">Transmembrane</keyword>
<dbReference type="OrthoDB" id="9802448at2"/>
<feature type="transmembrane region" description="Helical" evidence="4">
    <location>
        <begin position="56"/>
        <end position="73"/>
    </location>
</feature>
<reference evidence="6 7" key="1">
    <citation type="submission" date="2018-04" db="EMBL/GenBank/DDBJ databases">
        <title>Complete genome uncultured novel isolate.</title>
        <authorList>
            <person name="Merlino G."/>
        </authorList>
    </citation>
    <scope>NUCLEOTIDE SEQUENCE [LARGE SCALE GENOMIC DNA]</scope>
    <source>
        <strain evidence="7">R1DC9</strain>
    </source>
</reference>
<dbReference type="EMBL" id="CP028923">
    <property type="protein sequence ID" value="QCK13421.1"/>
    <property type="molecule type" value="Genomic_DNA"/>
</dbReference>
<keyword evidence="2" id="KW-0067">ATP-binding</keyword>
<feature type="transmembrane region" description="Helical" evidence="4">
    <location>
        <begin position="32"/>
        <end position="50"/>
    </location>
</feature>
<feature type="transmembrane region" description="Helical" evidence="4">
    <location>
        <begin position="211"/>
        <end position="229"/>
    </location>
</feature>
<evidence type="ECO:0000313" key="6">
    <source>
        <dbReference type="EMBL" id="QCK13421.1"/>
    </source>
</evidence>
<gene>
    <name evidence="6" type="ORF">DCC35_00970</name>
</gene>
<evidence type="ECO:0000256" key="2">
    <source>
        <dbReference type="ARBA" id="ARBA00022840"/>
    </source>
</evidence>
<dbReference type="GO" id="GO:0005524">
    <property type="term" value="F:ATP binding"/>
    <property type="evidence" value="ECO:0007669"/>
    <property type="project" value="UniProtKB-KW"/>
</dbReference>
<evidence type="ECO:0000256" key="3">
    <source>
        <dbReference type="ARBA" id="ARBA00023125"/>
    </source>
</evidence>
<dbReference type="Gene3D" id="3.40.50.300">
    <property type="entry name" value="P-loop containing nucleotide triphosphate hydrolases"/>
    <property type="match status" value="1"/>
</dbReference>
<dbReference type="InterPro" id="IPR000432">
    <property type="entry name" value="DNA_mismatch_repair_MutS_C"/>
</dbReference>
<keyword evidence="7" id="KW-1185">Reference proteome</keyword>
<dbReference type="Gene3D" id="1.10.1420.10">
    <property type="match status" value="1"/>
</dbReference>
<evidence type="ECO:0000259" key="5">
    <source>
        <dbReference type="SMART" id="SM00534"/>
    </source>
</evidence>
<keyword evidence="3" id="KW-0238">DNA-binding</keyword>
<proteinExistence type="predicted"/>
<dbReference type="AlphaFoldDB" id="A0A4D7JCK2"/>
<accession>A0A4D7JCK2</accession>
<dbReference type="Proteomes" id="UP000298616">
    <property type="component" value="Chromosome"/>
</dbReference>
<dbReference type="Pfam" id="PF00488">
    <property type="entry name" value="MutS_V"/>
    <property type="match status" value="1"/>
</dbReference>
<keyword evidence="4" id="KW-0472">Membrane</keyword>
<organism evidence="6 7">
    <name type="scientific">Mangrovivirga cuniculi</name>
    <dbReference type="NCBI Taxonomy" id="2715131"/>
    <lineage>
        <taxon>Bacteria</taxon>
        <taxon>Pseudomonadati</taxon>
        <taxon>Bacteroidota</taxon>
        <taxon>Cytophagia</taxon>
        <taxon>Cytophagales</taxon>
        <taxon>Mangrovivirgaceae</taxon>
        <taxon>Mangrovivirga</taxon>
    </lineage>
</organism>
<dbReference type="InterPro" id="IPR036187">
    <property type="entry name" value="DNA_mismatch_repair_MutS_sf"/>
</dbReference>
<dbReference type="KEGG" id="fpf:DCC35_00970"/>
<evidence type="ECO:0000313" key="7">
    <source>
        <dbReference type="Proteomes" id="UP000298616"/>
    </source>
</evidence>
<evidence type="ECO:0000256" key="4">
    <source>
        <dbReference type="SAM" id="Phobius"/>
    </source>
</evidence>
<dbReference type="GO" id="GO:0005829">
    <property type="term" value="C:cytosol"/>
    <property type="evidence" value="ECO:0007669"/>
    <property type="project" value="TreeGrafter"/>
</dbReference>
<dbReference type="InterPro" id="IPR027417">
    <property type="entry name" value="P-loop_NTPase"/>
</dbReference>
<dbReference type="SUPFAM" id="SSF52540">
    <property type="entry name" value="P-loop containing nucleoside triphosphate hydrolases"/>
    <property type="match status" value="1"/>
</dbReference>
<feature type="domain" description="DNA mismatch repair proteins mutS family" evidence="5">
    <location>
        <begin position="418"/>
        <end position="595"/>
    </location>
</feature>
<name>A0A4D7JCK2_9BACT</name>
<dbReference type="GO" id="GO:0006298">
    <property type="term" value="P:mismatch repair"/>
    <property type="evidence" value="ECO:0007669"/>
    <property type="project" value="InterPro"/>
</dbReference>
<dbReference type="SUPFAM" id="SSF48334">
    <property type="entry name" value="DNA repair protein MutS, domain III"/>
    <property type="match status" value="1"/>
</dbReference>
<keyword evidence="4" id="KW-1133">Transmembrane helix</keyword>
<keyword evidence="1" id="KW-0547">Nucleotide-binding</keyword>
<dbReference type="GO" id="GO:0140664">
    <property type="term" value="F:ATP-dependent DNA damage sensor activity"/>
    <property type="evidence" value="ECO:0007669"/>
    <property type="project" value="InterPro"/>
</dbReference>